<accession>A0ACB5U999</accession>
<keyword evidence="2" id="KW-1185">Reference proteome</keyword>
<dbReference type="EMBL" id="BSXS01013610">
    <property type="protein sequence ID" value="GMF04263.1"/>
    <property type="molecule type" value="Genomic_DNA"/>
</dbReference>
<sequence length="168" mass="18842">MKPNALKSPVINRGTWLRTVSINAVIDKFIEEHEEKGIEGDVQIVNLGAGNDTRCFNLLKQQREKKESSKVDFKIVEIDFEDSCKIKKFSILSSAQLSSAIGIGTTQTEEPVPTTYEEFQNSSPELTTPNYKLLSADLRDTTALQQLFQTHNISANSPTLILSECSWY</sequence>
<gene>
    <name evidence="1" type="ORF">Amon02_001205300</name>
</gene>
<name>A0ACB5U999_AMBMO</name>
<proteinExistence type="predicted"/>
<reference evidence="1" key="1">
    <citation type="submission" date="2023-04" db="EMBL/GenBank/DDBJ databases">
        <title>Ambrosiozyma monospora NBRC 10751.</title>
        <authorList>
            <person name="Ichikawa N."/>
            <person name="Sato H."/>
            <person name="Tonouchi N."/>
        </authorList>
    </citation>
    <scope>NUCLEOTIDE SEQUENCE</scope>
    <source>
        <strain evidence="1">NBRC 10751</strain>
    </source>
</reference>
<evidence type="ECO:0000313" key="2">
    <source>
        <dbReference type="Proteomes" id="UP001165064"/>
    </source>
</evidence>
<organism evidence="1 2">
    <name type="scientific">Ambrosiozyma monospora</name>
    <name type="common">Yeast</name>
    <name type="synonym">Endomycopsis monosporus</name>
    <dbReference type="NCBI Taxonomy" id="43982"/>
    <lineage>
        <taxon>Eukaryota</taxon>
        <taxon>Fungi</taxon>
        <taxon>Dikarya</taxon>
        <taxon>Ascomycota</taxon>
        <taxon>Saccharomycotina</taxon>
        <taxon>Pichiomycetes</taxon>
        <taxon>Pichiales</taxon>
        <taxon>Pichiaceae</taxon>
        <taxon>Ambrosiozyma</taxon>
    </lineage>
</organism>
<protein>
    <submittedName>
        <fullName evidence="1">Unnamed protein product</fullName>
    </submittedName>
</protein>
<comment type="caution">
    <text evidence="1">The sequence shown here is derived from an EMBL/GenBank/DDBJ whole genome shotgun (WGS) entry which is preliminary data.</text>
</comment>
<dbReference type="Proteomes" id="UP001165064">
    <property type="component" value="Unassembled WGS sequence"/>
</dbReference>
<evidence type="ECO:0000313" key="1">
    <source>
        <dbReference type="EMBL" id="GMF04263.1"/>
    </source>
</evidence>